<dbReference type="InterPro" id="IPR036565">
    <property type="entry name" value="Mur-like_cat_sf"/>
</dbReference>
<dbReference type="Gene3D" id="3.90.190.20">
    <property type="entry name" value="Mur ligase, C-terminal domain"/>
    <property type="match status" value="1"/>
</dbReference>
<dbReference type="EMBL" id="CP061032">
    <property type="protein sequence ID" value="QNP89811.1"/>
    <property type="molecule type" value="Genomic_DNA"/>
</dbReference>
<evidence type="ECO:0000313" key="16">
    <source>
        <dbReference type="Proteomes" id="UP000642876"/>
    </source>
</evidence>
<dbReference type="EC" id="6.3.2.17" evidence="3"/>
<feature type="domain" description="Mur ligase C-terminal" evidence="11">
    <location>
        <begin position="387"/>
        <end position="511"/>
    </location>
</feature>
<dbReference type="PANTHER" id="PTHR11136:SF0">
    <property type="entry name" value="DIHYDROFOLATE SYNTHETASE-RELATED"/>
    <property type="match status" value="1"/>
</dbReference>
<dbReference type="InterPro" id="IPR004101">
    <property type="entry name" value="Mur_ligase_C"/>
</dbReference>
<dbReference type="PANTHER" id="PTHR11136">
    <property type="entry name" value="FOLYLPOLYGLUTAMATE SYNTHASE-RELATED"/>
    <property type="match status" value="1"/>
</dbReference>
<evidence type="ECO:0000259" key="11">
    <source>
        <dbReference type="Pfam" id="PF02875"/>
    </source>
</evidence>
<evidence type="ECO:0000256" key="4">
    <source>
        <dbReference type="ARBA" id="ARBA00022598"/>
    </source>
</evidence>
<dbReference type="RefSeq" id="WP_171192954.1">
    <property type="nucleotide sequence ID" value="NZ_CP061032.1"/>
</dbReference>
<sequence>MTEFDRDAYEALRAQLGDDALEGLDPADLESARETDFGQLEMTDYGITLKLGEAAPADEPEEPAQAVPAEGDHPEFADVVATLDARQAANDPNPSLDRIAMLTDFLGTPQQSFDVIHVAGTNGKTSTARMAESLLRALNRRTGLFTSPELERVTECIVIDGEEISQTRFVEIFRDIEPYVEMVDQTFAERGEATMSRFEVLVGIAYAAFADAPVDIAVIEVGMGGTWDATNVVEADVSVITPVGIDHQAFLGDTLEEIAAQKAGIIKARERDGYGPAENIAIVAEQEPEAMRVILERAVETDAAVARLGRDFAVDEAGVAVGGQQLKLNGLGGLYDDIFLPLSGAHQAANAAVALAAVESLFGVTRQQPLDLDSVRQGFTEVAVPARVERVLGDPVVLIDAAHNPHGAATLAETMGRDFNYQSVIGVVSVFADKDARAMLTALEPVLADVIITHNTDPRAMDAHALAEIAYEVFGDERVRVDDHLPSAVELAIELAEEEGPEGVGVLVTGSVATAGQARAYLRSARGV</sequence>
<keyword evidence="6" id="KW-0547">Nucleotide-binding</keyword>
<feature type="domain" description="Mur ligase central" evidence="12">
    <location>
        <begin position="118"/>
        <end position="358"/>
    </location>
</feature>
<dbReference type="Gene3D" id="3.40.1190.10">
    <property type="entry name" value="Mur-like, catalytic domain"/>
    <property type="match status" value="1"/>
</dbReference>
<evidence type="ECO:0000313" key="13">
    <source>
        <dbReference type="EMBL" id="MBC3177742.1"/>
    </source>
</evidence>
<keyword evidence="5" id="KW-0479">Metal-binding</keyword>
<evidence type="ECO:0000313" key="15">
    <source>
        <dbReference type="Proteomes" id="UP000516235"/>
    </source>
</evidence>
<dbReference type="Proteomes" id="UP000642876">
    <property type="component" value="Unassembled WGS sequence"/>
</dbReference>
<dbReference type="SUPFAM" id="SSF53244">
    <property type="entry name" value="MurD-like peptide ligases, peptide-binding domain"/>
    <property type="match status" value="1"/>
</dbReference>
<evidence type="ECO:0000256" key="2">
    <source>
        <dbReference type="ARBA" id="ARBA00008276"/>
    </source>
</evidence>
<dbReference type="GO" id="GO:0005737">
    <property type="term" value="C:cytoplasm"/>
    <property type="evidence" value="ECO:0007669"/>
    <property type="project" value="TreeGrafter"/>
</dbReference>
<name>A0A7H0JXP5_9CORY</name>
<dbReference type="GO" id="GO:0046872">
    <property type="term" value="F:metal ion binding"/>
    <property type="evidence" value="ECO:0007669"/>
    <property type="project" value="UniProtKB-KW"/>
</dbReference>
<keyword evidence="7" id="KW-0067">ATP-binding</keyword>
<comment type="similarity">
    <text evidence="2">Belongs to the folylpolyglutamate synthase family.</text>
</comment>
<dbReference type="InterPro" id="IPR018109">
    <property type="entry name" value="Folylpolyglutamate_synth_CS"/>
</dbReference>
<comment type="catalytic activity">
    <reaction evidence="10">
        <text>(6S)-5,6,7,8-tetrahydrofolyl-(gamma-L-Glu)(n) + L-glutamate + ATP = (6S)-5,6,7,8-tetrahydrofolyl-(gamma-L-Glu)(n+1) + ADP + phosphate + H(+)</text>
        <dbReference type="Rhea" id="RHEA:10580"/>
        <dbReference type="Rhea" id="RHEA-COMP:14738"/>
        <dbReference type="Rhea" id="RHEA-COMP:14740"/>
        <dbReference type="ChEBI" id="CHEBI:15378"/>
        <dbReference type="ChEBI" id="CHEBI:29985"/>
        <dbReference type="ChEBI" id="CHEBI:30616"/>
        <dbReference type="ChEBI" id="CHEBI:43474"/>
        <dbReference type="ChEBI" id="CHEBI:141005"/>
        <dbReference type="ChEBI" id="CHEBI:456216"/>
        <dbReference type="EC" id="6.3.2.17"/>
    </reaction>
</comment>
<dbReference type="PROSITE" id="PS01012">
    <property type="entry name" value="FOLYLPOLYGLU_SYNT_2"/>
    <property type="match status" value="1"/>
</dbReference>
<evidence type="ECO:0000313" key="14">
    <source>
        <dbReference type="EMBL" id="QNP89811.1"/>
    </source>
</evidence>
<evidence type="ECO:0000256" key="1">
    <source>
        <dbReference type="ARBA" id="ARBA00001946"/>
    </source>
</evidence>
<dbReference type="Pfam" id="PF08245">
    <property type="entry name" value="Mur_ligase_M"/>
    <property type="match status" value="1"/>
</dbReference>
<dbReference type="FunFam" id="3.40.1190.10:FF:000011">
    <property type="entry name" value="Folylpolyglutamate synthase/dihydrofolate synthase"/>
    <property type="match status" value="1"/>
</dbReference>
<evidence type="ECO:0000256" key="6">
    <source>
        <dbReference type="ARBA" id="ARBA00022741"/>
    </source>
</evidence>
<dbReference type="NCBIfam" id="TIGR01499">
    <property type="entry name" value="folC"/>
    <property type="match status" value="1"/>
</dbReference>
<keyword evidence="4" id="KW-0436">Ligase</keyword>
<evidence type="ECO:0000256" key="3">
    <source>
        <dbReference type="ARBA" id="ARBA00013025"/>
    </source>
</evidence>
<dbReference type="InterPro" id="IPR001645">
    <property type="entry name" value="Folylpolyglutamate_synth"/>
</dbReference>
<dbReference type="InterPro" id="IPR013221">
    <property type="entry name" value="Mur_ligase_cen"/>
</dbReference>
<evidence type="ECO:0000259" key="12">
    <source>
        <dbReference type="Pfam" id="PF08245"/>
    </source>
</evidence>
<keyword evidence="8" id="KW-0460">Magnesium</keyword>
<dbReference type="AlphaFoldDB" id="A0A7H0JXP5"/>
<gene>
    <name evidence="13" type="ORF">H7348_00210</name>
    <name evidence="14" type="ORF">IAU68_08990</name>
</gene>
<evidence type="ECO:0000256" key="5">
    <source>
        <dbReference type="ARBA" id="ARBA00022723"/>
    </source>
</evidence>
<protein>
    <recommendedName>
        <fullName evidence="3">tetrahydrofolate synthase</fullName>
        <ecNumber evidence="3">6.3.2.17</ecNumber>
    </recommendedName>
    <alternativeName>
        <fullName evidence="9">Tetrahydrofolylpolyglutamate synthase</fullName>
    </alternativeName>
</protein>
<dbReference type="GO" id="GO:0004326">
    <property type="term" value="F:tetrahydrofolylpolyglutamate synthase activity"/>
    <property type="evidence" value="ECO:0007669"/>
    <property type="project" value="UniProtKB-EC"/>
</dbReference>
<proteinExistence type="inferred from homology"/>
<dbReference type="Pfam" id="PF02875">
    <property type="entry name" value="Mur_ligase_C"/>
    <property type="match status" value="1"/>
</dbReference>
<comment type="cofactor">
    <cofactor evidence="1">
        <name>Mg(2+)</name>
        <dbReference type="ChEBI" id="CHEBI:18420"/>
    </cofactor>
</comment>
<dbReference type="SUPFAM" id="SSF53623">
    <property type="entry name" value="MurD-like peptide ligases, catalytic domain"/>
    <property type="match status" value="1"/>
</dbReference>
<organism evidence="14 15">
    <name type="scientific">Corynebacterium lujinxingii</name>
    <dbReference type="NCBI Taxonomy" id="2763010"/>
    <lineage>
        <taxon>Bacteria</taxon>
        <taxon>Bacillati</taxon>
        <taxon>Actinomycetota</taxon>
        <taxon>Actinomycetes</taxon>
        <taxon>Mycobacteriales</taxon>
        <taxon>Corynebacteriaceae</taxon>
        <taxon>Corynebacterium</taxon>
    </lineage>
</organism>
<dbReference type="InterPro" id="IPR036615">
    <property type="entry name" value="Mur_ligase_C_dom_sf"/>
</dbReference>
<evidence type="ECO:0000256" key="10">
    <source>
        <dbReference type="ARBA" id="ARBA00047493"/>
    </source>
</evidence>
<accession>A0A7H0JXP5</accession>
<dbReference type="KEGG" id="cluj:IAU68_08990"/>
<keyword evidence="16" id="KW-1185">Reference proteome</keyword>
<dbReference type="EMBL" id="JACMYE010000001">
    <property type="protein sequence ID" value="MBC3177742.1"/>
    <property type="molecule type" value="Genomic_DNA"/>
</dbReference>
<dbReference type="GO" id="GO:0005524">
    <property type="term" value="F:ATP binding"/>
    <property type="evidence" value="ECO:0007669"/>
    <property type="project" value="UniProtKB-KW"/>
</dbReference>
<reference evidence="15 16" key="1">
    <citation type="submission" date="2020-08" db="EMBL/GenBank/DDBJ databases">
        <title>novel species in genus Corynebacterium.</title>
        <authorList>
            <person name="Zhang G."/>
        </authorList>
    </citation>
    <scope>NUCLEOTIDE SEQUENCE [LARGE SCALE GENOMIC DNA]</scope>
    <source>
        <strain evidence="14">Zg-917</strain>
        <strain evidence="15 16">zg-917</strain>
    </source>
</reference>
<dbReference type="Proteomes" id="UP000516235">
    <property type="component" value="Chromosome"/>
</dbReference>
<evidence type="ECO:0000256" key="7">
    <source>
        <dbReference type="ARBA" id="ARBA00022840"/>
    </source>
</evidence>
<evidence type="ECO:0000256" key="8">
    <source>
        <dbReference type="ARBA" id="ARBA00022842"/>
    </source>
</evidence>
<evidence type="ECO:0000256" key="9">
    <source>
        <dbReference type="ARBA" id="ARBA00030592"/>
    </source>
</evidence>
<dbReference type="GO" id="GO:0008841">
    <property type="term" value="F:dihydrofolate synthase activity"/>
    <property type="evidence" value="ECO:0007669"/>
    <property type="project" value="TreeGrafter"/>
</dbReference>